<evidence type="ECO:0000256" key="8">
    <source>
        <dbReference type="ARBA" id="ARBA00022499"/>
    </source>
</evidence>
<keyword evidence="16" id="KW-1185">Reference proteome</keyword>
<dbReference type="EMBL" id="SEYY01023965">
    <property type="protein sequence ID" value="KAB7494496.1"/>
    <property type="molecule type" value="Genomic_DNA"/>
</dbReference>
<organism evidence="15 16">
    <name type="scientific">Armadillidium nasatum</name>
    <dbReference type="NCBI Taxonomy" id="96803"/>
    <lineage>
        <taxon>Eukaryota</taxon>
        <taxon>Metazoa</taxon>
        <taxon>Ecdysozoa</taxon>
        <taxon>Arthropoda</taxon>
        <taxon>Crustacea</taxon>
        <taxon>Multicrustacea</taxon>
        <taxon>Malacostraca</taxon>
        <taxon>Eumalacostraca</taxon>
        <taxon>Peracarida</taxon>
        <taxon>Isopoda</taxon>
        <taxon>Oniscidea</taxon>
        <taxon>Crinocheta</taxon>
        <taxon>Armadillidiidae</taxon>
        <taxon>Armadillidium</taxon>
    </lineage>
</organism>
<feature type="domain" description="Histone H2A C-terminal" evidence="14">
    <location>
        <begin position="92"/>
        <end position="124"/>
    </location>
</feature>
<dbReference type="InterPro" id="IPR002119">
    <property type="entry name" value="Histone_H2A"/>
</dbReference>
<name>A0A5N5SKI3_9CRUS</name>
<dbReference type="AlphaFoldDB" id="A0A5N5SKI3"/>
<dbReference type="OrthoDB" id="9799930at2759"/>
<evidence type="ECO:0000256" key="9">
    <source>
        <dbReference type="ARBA" id="ARBA00022553"/>
    </source>
</evidence>
<proteinExistence type="inferred from homology"/>
<keyword evidence="8" id="KW-1017">Isopeptide bond</keyword>
<dbReference type="FunFam" id="1.10.20.10:FF:000173">
    <property type="entry name" value="Histone H2A"/>
    <property type="match status" value="1"/>
</dbReference>
<comment type="subcellular location">
    <subcellularLocation>
        <location evidence="3">Chromosome</location>
    </subcellularLocation>
    <subcellularLocation>
        <location evidence="2 13">Nucleus</location>
    </subcellularLocation>
</comment>
<gene>
    <name evidence="15" type="ORF">Anas_11357</name>
</gene>
<dbReference type="SUPFAM" id="SSF47113">
    <property type="entry name" value="Histone-fold"/>
    <property type="match status" value="1"/>
</dbReference>
<evidence type="ECO:0000256" key="6">
    <source>
        <dbReference type="ARBA" id="ARBA00017642"/>
    </source>
</evidence>
<protein>
    <recommendedName>
        <fullName evidence="6 13">Histone H2A</fullName>
    </recommendedName>
</protein>
<keyword evidence="11 13" id="KW-0539">Nucleus</keyword>
<comment type="function">
    <text evidence="1">Core component of nucleosome. Nucleosomes wrap and compact DNA into chromatin, limiting DNA accessibility to the cellular machineries which require DNA as a template. Histones thereby play a central role in transcription regulation, DNA repair, DNA replication and chromosomal stability. DNA accessibility is regulated via a complex set of post-translational modifications of histones, also called histone code, and nucleosome remodeling.</text>
</comment>
<evidence type="ECO:0000259" key="14">
    <source>
        <dbReference type="Pfam" id="PF16211"/>
    </source>
</evidence>
<dbReference type="CDD" id="cd00074">
    <property type="entry name" value="HFD_H2A"/>
    <property type="match status" value="1"/>
</dbReference>
<evidence type="ECO:0000256" key="7">
    <source>
        <dbReference type="ARBA" id="ARBA00022454"/>
    </source>
</evidence>
<keyword evidence="7 13" id="KW-0158">Chromosome</keyword>
<evidence type="ECO:0000256" key="13">
    <source>
        <dbReference type="RuleBase" id="RU003767"/>
    </source>
</evidence>
<evidence type="ECO:0000256" key="3">
    <source>
        <dbReference type="ARBA" id="ARBA00004286"/>
    </source>
</evidence>
<dbReference type="GO" id="GO:0046982">
    <property type="term" value="F:protein heterodimerization activity"/>
    <property type="evidence" value="ECO:0007669"/>
    <property type="project" value="InterPro"/>
</dbReference>
<dbReference type="GO" id="GO:0003677">
    <property type="term" value="F:DNA binding"/>
    <property type="evidence" value="ECO:0007669"/>
    <property type="project" value="UniProtKB-KW"/>
</dbReference>
<dbReference type="PRINTS" id="PR00620">
    <property type="entry name" value="HISTONEH2A"/>
</dbReference>
<keyword evidence="10 13" id="KW-0238">DNA-binding</keyword>
<dbReference type="Gene3D" id="1.10.20.10">
    <property type="entry name" value="Histone, subunit A"/>
    <property type="match status" value="1"/>
</dbReference>
<keyword evidence="12 13" id="KW-0544">Nucleosome core</keyword>
<comment type="subunit">
    <text evidence="5 13">The nucleosome is a histone octamer containing two molecules each of H2A, H2B, H3 and H4 assembled in one H3-H4 heterotetramer and two H2A-H2B heterodimers. The octamer wraps approximately 147 bp of DNA.</text>
</comment>
<dbReference type="SMART" id="SM00414">
    <property type="entry name" value="H2A"/>
    <property type="match status" value="1"/>
</dbReference>
<comment type="caution">
    <text evidence="15">The sequence shown here is derived from an EMBL/GenBank/DDBJ whole genome shotgun (WGS) entry which is preliminary data.</text>
</comment>
<sequence>MSGRGKGGKVKAKSKTRSSCASLQFPVERIHHLLRKENYAEYVGAGVPVYLAAIMEYLAELVLELAGNTARDNKKTSYHSIFHIQLAIRNDEELNKLLSSVTTAQGGVLPNIQAVLLPKKAEKKFEEYVKTMYPQSSTDEWRTYLGLHLEGHIKTVYDLLMKNNSGYTIIVYELTQWFNKYISKQNKTDQTNFENAIMDYNETIPLFALRLQGLAEKAFPTAEIETFNDP</sequence>
<dbReference type="PANTHER" id="PTHR23430">
    <property type="entry name" value="HISTONE H2A"/>
    <property type="match status" value="1"/>
</dbReference>
<dbReference type="GO" id="GO:0005634">
    <property type="term" value="C:nucleus"/>
    <property type="evidence" value="ECO:0007669"/>
    <property type="project" value="UniProtKB-SubCell"/>
</dbReference>
<evidence type="ECO:0000256" key="5">
    <source>
        <dbReference type="ARBA" id="ARBA00011538"/>
    </source>
</evidence>
<evidence type="ECO:0000256" key="1">
    <source>
        <dbReference type="ARBA" id="ARBA00002001"/>
    </source>
</evidence>
<reference evidence="15 16" key="1">
    <citation type="journal article" date="2019" name="PLoS Biol.">
        <title>Sex chromosomes control vertical transmission of feminizing Wolbachia symbionts in an isopod.</title>
        <authorList>
            <person name="Becking T."/>
            <person name="Chebbi M.A."/>
            <person name="Giraud I."/>
            <person name="Moumen B."/>
            <person name="Laverre T."/>
            <person name="Caubet Y."/>
            <person name="Peccoud J."/>
            <person name="Gilbert C."/>
            <person name="Cordaux R."/>
        </authorList>
    </citation>
    <scope>NUCLEOTIDE SEQUENCE [LARGE SCALE GENOMIC DNA]</scope>
    <source>
        <strain evidence="15">ANa2</strain>
        <tissue evidence="15">Whole body excluding digestive tract and cuticle</tissue>
    </source>
</reference>
<evidence type="ECO:0000313" key="16">
    <source>
        <dbReference type="Proteomes" id="UP000326759"/>
    </source>
</evidence>
<dbReference type="GO" id="GO:0000786">
    <property type="term" value="C:nucleosome"/>
    <property type="evidence" value="ECO:0007669"/>
    <property type="project" value="UniProtKB-KW"/>
</dbReference>
<dbReference type="InterPro" id="IPR032454">
    <property type="entry name" value="Histone_H2A_C"/>
</dbReference>
<dbReference type="GO" id="GO:0030527">
    <property type="term" value="F:structural constituent of chromatin"/>
    <property type="evidence" value="ECO:0007669"/>
    <property type="project" value="InterPro"/>
</dbReference>
<evidence type="ECO:0000313" key="15">
    <source>
        <dbReference type="EMBL" id="KAB7494496.1"/>
    </source>
</evidence>
<dbReference type="Proteomes" id="UP000326759">
    <property type="component" value="Unassembled WGS sequence"/>
</dbReference>
<evidence type="ECO:0000256" key="2">
    <source>
        <dbReference type="ARBA" id="ARBA00004123"/>
    </source>
</evidence>
<comment type="similarity">
    <text evidence="4 13">Belongs to the histone H2A family.</text>
</comment>
<evidence type="ECO:0000256" key="11">
    <source>
        <dbReference type="ARBA" id="ARBA00023242"/>
    </source>
</evidence>
<evidence type="ECO:0000256" key="12">
    <source>
        <dbReference type="ARBA" id="ARBA00023269"/>
    </source>
</evidence>
<dbReference type="Pfam" id="PF16211">
    <property type="entry name" value="Histone_H2A_C"/>
    <property type="match status" value="1"/>
</dbReference>
<accession>A0A5N5SKI3</accession>
<dbReference type="InterPro" id="IPR009072">
    <property type="entry name" value="Histone-fold"/>
</dbReference>
<evidence type="ECO:0000256" key="10">
    <source>
        <dbReference type="ARBA" id="ARBA00023125"/>
    </source>
</evidence>
<evidence type="ECO:0000256" key="4">
    <source>
        <dbReference type="ARBA" id="ARBA00010691"/>
    </source>
</evidence>
<keyword evidence="9" id="KW-0597">Phosphoprotein</keyword>